<feature type="non-terminal residue" evidence="1">
    <location>
        <position position="1"/>
    </location>
</feature>
<accession>A0A0G1JWD6</accession>
<evidence type="ECO:0000313" key="2">
    <source>
        <dbReference type="Proteomes" id="UP000034172"/>
    </source>
</evidence>
<proteinExistence type="predicted"/>
<name>A0A0G1JWD6_9BACT</name>
<dbReference type="AlphaFoldDB" id="A0A0G1JWD6"/>
<gene>
    <name evidence="1" type="ORF">UW41_C0037G0012</name>
</gene>
<sequence length="218" mass="24200">PYYLLSPQQQKVIETLRILLPGDPERSKMIQANNDWIQNYYVKRDAFYTWLQASGKFAGFMEDNGAPKQTPELKGLINQYFALPNGTGEKTRFMAKHPELQEYFTANAAFKNSQRMELGLSLLPTYDGYGSGGKKPRGAVKSFGGAPKLKASSFKAPKVSAINVKPLSTPKLEVKTPKFTGSAYEQAIDDFMRSKISVSQFSKVPLPGEGSKAGNKRF</sequence>
<evidence type="ECO:0000313" key="1">
    <source>
        <dbReference type="EMBL" id="KKT48232.1"/>
    </source>
</evidence>
<dbReference type="EMBL" id="LCIE01000037">
    <property type="protein sequence ID" value="KKT48232.1"/>
    <property type="molecule type" value="Genomic_DNA"/>
</dbReference>
<organism evidence="1 2">
    <name type="scientific">Candidatus Collierbacteria bacterium GW2011_GWC2_44_18</name>
    <dbReference type="NCBI Taxonomy" id="1618392"/>
    <lineage>
        <taxon>Bacteria</taxon>
        <taxon>Candidatus Collieribacteriota</taxon>
    </lineage>
</organism>
<reference evidence="1 2" key="1">
    <citation type="journal article" date="2015" name="Nature">
        <title>rRNA introns, odd ribosomes, and small enigmatic genomes across a large radiation of phyla.</title>
        <authorList>
            <person name="Brown C.T."/>
            <person name="Hug L.A."/>
            <person name="Thomas B.C."/>
            <person name="Sharon I."/>
            <person name="Castelle C.J."/>
            <person name="Singh A."/>
            <person name="Wilkins M.J."/>
            <person name="Williams K.H."/>
            <person name="Banfield J.F."/>
        </authorList>
    </citation>
    <scope>NUCLEOTIDE SEQUENCE [LARGE SCALE GENOMIC DNA]</scope>
</reference>
<dbReference type="STRING" id="1618392.UW41_C0037G0012"/>
<comment type="caution">
    <text evidence="1">The sequence shown here is derived from an EMBL/GenBank/DDBJ whole genome shotgun (WGS) entry which is preliminary data.</text>
</comment>
<dbReference type="Proteomes" id="UP000034172">
    <property type="component" value="Unassembled WGS sequence"/>
</dbReference>
<protein>
    <submittedName>
        <fullName evidence="1">Uncharacterized protein</fullName>
    </submittedName>
</protein>